<dbReference type="EMBL" id="CP003597">
    <property type="protein sequence ID" value="AFY89344.1"/>
    <property type="molecule type" value="Genomic_DNA"/>
</dbReference>
<evidence type="ECO:0000256" key="2">
    <source>
        <dbReference type="SAM" id="SignalP"/>
    </source>
</evidence>
<dbReference type="Proteomes" id="UP000010384">
    <property type="component" value="Chromosome"/>
</dbReference>
<dbReference type="PATRIC" id="fig|251229.3.peg.4595"/>
<dbReference type="SUPFAM" id="SSF53300">
    <property type="entry name" value="vWA-like"/>
    <property type="match status" value="1"/>
</dbReference>
<dbReference type="CDD" id="cd00198">
    <property type="entry name" value="vWFA"/>
    <property type="match status" value="1"/>
</dbReference>
<feature type="transmembrane region" description="Helical" evidence="1">
    <location>
        <begin position="395"/>
        <end position="417"/>
    </location>
</feature>
<proteinExistence type="predicted"/>
<dbReference type="InParanoid" id="K9U543"/>
<dbReference type="KEGG" id="cthe:Chro_3935"/>
<keyword evidence="1" id="KW-0812">Transmembrane</keyword>
<keyword evidence="2" id="KW-0732">Signal</keyword>
<reference evidence="4 5" key="1">
    <citation type="submission" date="2012-06" db="EMBL/GenBank/DDBJ databases">
        <title>Finished chromosome of genome of Chroococcidiopsis thermalis PCC 7203.</title>
        <authorList>
            <consortium name="US DOE Joint Genome Institute"/>
            <person name="Gugger M."/>
            <person name="Coursin T."/>
            <person name="Rippka R."/>
            <person name="Tandeau De Marsac N."/>
            <person name="Huntemann M."/>
            <person name="Wei C.-L."/>
            <person name="Han J."/>
            <person name="Detter J.C."/>
            <person name="Han C."/>
            <person name="Tapia R."/>
            <person name="Davenport K."/>
            <person name="Daligault H."/>
            <person name="Erkkila T."/>
            <person name="Gu W."/>
            <person name="Munk A.C.C."/>
            <person name="Teshima H."/>
            <person name="Xu Y."/>
            <person name="Chain P."/>
            <person name="Chen A."/>
            <person name="Krypides N."/>
            <person name="Mavromatis K."/>
            <person name="Markowitz V."/>
            <person name="Szeto E."/>
            <person name="Ivanova N."/>
            <person name="Mikhailova N."/>
            <person name="Ovchinnikova G."/>
            <person name="Pagani I."/>
            <person name="Pati A."/>
            <person name="Goodwin L."/>
            <person name="Peters L."/>
            <person name="Pitluck S."/>
            <person name="Woyke T."/>
            <person name="Kerfeld C."/>
        </authorList>
    </citation>
    <scope>NUCLEOTIDE SEQUENCE [LARGE SCALE GENOMIC DNA]</scope>
    <source>
        <strain evidence="4 5">PCC 7203</strain>
    </source>
</reference>
<evidence type="ECO:0000313" key="5">
    <source>
        <dbReference type="Proteomes" id="UP000010384"/>
    </source>
</evidence>
<dbReference type="eggNOG" id="COG2304">
    <property type="taxonomic scope" value="Bacteria"/>
</dbReference>
<feature type="domain" description="VWFA" evidence="3">
    <location>
        <begin position="103"/>
        <end position="321"/>
    </location>
</feature>
<feature type="chain" id="PRO_5003936387" evidence="2">
    <location>
        <begin position="36"/>
        <end position="427"/>
    </location>
</feature>
<feature type="signal peptide" evidence="2">
    <location>
        <begin position="1"/>
        <end position="35"/>
    </location>
</feature>
<dbReference type="AlphaFoldDB" id="K9U543"/>
<accession>K9U543</accession>
<evidence type="ECO:0000256" key="1">
    <source>
        <dbReference type="SAM" id="Phobius"/>
    </source>
</evidence>
<dbReference type="HOGENOM" id="CLU_695684_0_0_3"/>
<dbReference type="OrthoDB" id="418472at2"/>
<evidence type="ECO:0000259" key="3">
    <source>
        <dbReference type="PROSITE" id="PS50234"/>
    </source>
</evidence>
<name>K9U543_CHRTP</name>
<dbReference type="Gene3D" id="3.40.50.410">
    <property type="entry name" value="von Willebrand factor, type A domain"/>
    <property type="match status" value="1"/>
</dbReference>
<dbReference type="STRING" id="251229.Chro_3935"/>
<keyword evidence="5" id="KW-1185">Reference proteome</keyword>
<dbReference type="InterPro" id="IPR002035">
    <property type="entry name" value="VWF_A"/>
</dbReference>
<dbReference type="RefSeq" id="WP_015155887.1">
    <property type="nucleotide sequence ID" value="NC_019695.1"/>
</dbReference>
<evidence type="ECO:0000313" key="4">
    <source>
        <dbReference type="EMBL" id="AFY89344.1"/>
    </source>
</evidence>
<keyword evidence="1" id="KW-0472">Membrane</keyword>
<dbReference type="PROSITE" id="PS50234">
    <property type="entry name" value="VWFA"/>
    <property type="match status" value="1"/>
</dbReference>
<protein>
    <submittedName>
        <fullName evidence="4">von Willebrand factor type A</fullName>
    </submittedName>
</protein>
<organism evidence="4 5">
    <name type="scientific">Chroococcidiopsis thermalis (strain PCC 7203)</name>
    <dbReference type="NCBI Taxonomy" id="251229"/>
    <lineage>
        <taxon>Bacteria</taxon>
        <taxon>Bacillati</taxon>
        <taxon>Cyanobacteriota</taxon>
        <taxon>Cyanophyceae</taxon>
        <taxon>Chroococcidiopsidales</taxon>
        <taxon>Chroococcidiopsidaceae</taxon>
        <taxon>Chroococcidiopsis</taxon>
    </lineage>
</organism>
<sequence>MRKNYSGLSTTIVFWTRRLSLSVLLAGCLCSPSWGQVKTAEIVGNPTVHEDEVKLRIKVTDTNNRPLMGLQPTDFNVEVDKTPVKFDRNNWKSSEQTEPPPTWIVVLLDFSGSMQQMDSRGTTKLEGAIAAIRKFTAAIAERSPNTQIAIVPFGDPGVNCSGYPVDRENLDKFFPASDFKLGNYLDFLGGQIPCASTNLYEPVTKTINFLSSLEDSRFYVTEKASEESSQPQPKLAVVLLSDGYHNKPNEQQDFDSLISLLKQNDRIIVHTLGYGLTSEQLGQKYQLKHPATRADIGTAPNKVPEEEFVDQKRLAEIAKATGGIAEFSPDAETVAAKLKVFLNALLGEYEIVYTDPSGERGSKHDVSVKVQSVTSESKPYTITVFGRSLPLSTRLLMLAIVLLTIGVAGVLPFSLWAKHLKREAQEA</sequence>
<gene>
    <name evidence="4" type="ORF">Chro_3935</name>
</gene>
<keyword evidence="1" id="KW-1133">Transmembrane helix</keyword>
<dbReference type="InterPro" id="IPR036465">
    <property type="entry name" value="vWFA_dom_sf"/>
</dbReference>